<keyword evidence="2" id="KW-1185">Reference proteome</keyword>
<dbReference type="Gene3D" id="2.30.40.10">
    <property type="entry name" value="Urease, subunit C, domain 1"/>
    <property type="match status" value="1"/>
</dbReference>
<dbReference type="PATRIC" id="fig|1335048.3.peg.3487"/>
<dbReference type="Proteomes" id="UP000076128">
    <property type="component" value="Chromosome"/>
</dbReference>
<proteinExistence type="predicted"/>
<dbReference type="EMBL" id="CP012661">
    <property type="protein sequence ID" value="AMY70590.1"/>
    <property type="molecule type" value="Genomic_DNA"/>
</dbReference>
<dbReference type="InterPro" id="IPR051781">
    <property type="entry name" value="Metallo-dep_Hydrolase"/>
</dbReference>
<dbReference type="InterPro" id="IPR012696">
    <property type="entry name" value="PhnM"/>
</dbReference>
<dbReference type="RefSeq" id="WP_066815225.1">
    <property type="nucleotide sequence ID" value="NZ_CP012661.1"/>
</dbReference>
<evidence type="ECO:0000313" key="2">
    <source>
        <dbReference type="Proteomes" id="UP000076128"/>
    </source>
</evidence>
<organism evidence="1 2">
    <name type="scientific">Frigidibacter mobilis</name>
    <dbReference type="NCBI Taxonomy" id="1335048"/>
    <lineage>
        <taxon>Bacteria</taxon>
        <taxon>Pseudomonadati</taxon>
        <taxon>Pseudomonadota</taxon>
        <taxon>Alphaproteobacteria</taxon>
        <taxon>Rhodobacterales</taxon>
        <taxon>Paracoccaceae</taxon>
        <taxon>Frigidibacter</taxon>
    </lineage>
</organism>
<dbReference type="KEGG" id="daa:AKL17_3358"/>
<dbReference type="Gene3D" id="3.20.20.140">
    <property type="entry name" value="Metal-dependent hydrolases"/>
    <property type="match status" value="2"/>
</dbReference>
<dbReference type="InterPro" id="IPR011059">
    <property type="entry name" value="Metal-dep_hydrolase_composite"/>
</dbReference>
<dbReference type="InterPro" id="IPR032466">
    <property type="entry name" value="Metal_Hydrolase"/>
</dbReference>
<sequence>MAAFLIEGATVLLPDRLAQVSLRIENGVIAALDGPRGDAQVIDARGMILAPALVDIHGDAFERQLMPRPGVMFDTEAALLETDRQLAANGIATAYHALTLSWEPGLRSVAIGREVVQALAALAPRLTVENRVQLRWETFCFEALPLIDMALAGPLLPALAFNDHTTMGLLHPSCPLQTRPFDHDPALPVVDMDSPAFAAKMDSRAKRSGMKVADFIALMRKMWQRRPEVPSVIAEAGARARAAGSPMLSHDDSQPETRDFYRGHGARISEFPMNLAVIEAAREAGDWIVLGAPNAARGGSHLGSPGAAEMVAAGLCDILASDYYYPAMLAAVARLQADGVGRLPELWKLVSTNPAAALGLADRGEIALGRRADLVLVDWPEGHAPVIRHCLVGGRAAYGAIAAG</sequence>
<dbReference type="STRING" id="1335048.AKL17_3358"/>
<dbReference type="AlphaFoldDB" id="A0A159Z7P2"/>
<dbReference type="PIRSF" id="PIRSF038971">
    <property type="entry name" value="PhnM"/>
    <property type="match status" value="1"/>
</dbReference>
<dbReference type="GO" id="GO:0019700">
    <property type="term" value="P:organic phosphonate catabolic process"/>
    <property type="evidence" value="ECO:0007669"/>
    <property type="project" value="InterPro"/>
</dbReference>
<dbReference type="PANTHER" id="PTHR43135:SF3">
    <property type="entry name" value="ALPHA-D-RIBOSE 1-METHYLPHOSPHONATE 5-TRIPHOSPHATE DIPHOSPHATASE"/>
    <property type="match status" value="1"/>
</dbReference>
<evidence type="ECO:0000313" key="1">
    <source>
        <dbReference type="EMBL" id="AMY70590.1"/>
    </source>
</evidence>
<reference evidence="1 2" key="1">
    <citation type="submission" date="2015-09" db="EMBL/GenBank/DDBJ databases">
        <title>Complete genome sequence of Defluviimonas alba cai42t isolated from an oilfield in Xinjiang.</title>
        <authorList>
            <person name="Geng S."/>
            <person name="Pan X."/>
            <person name="Wu X."/>
        </authorList>
    </citation>
    <scope>NUCLEOTIDE SEQUENCE [LARGE SCALE GENOMIC DNA]</scope>
    <source>
        <strain evidence="2">cai42</strain>
    </source>
</reference>
<gene>
    <name evidence="1" type="ORF">AKL17_3358</name>
</gene>
<dbReference type="SUPFAM" id="SSF51338">
    <property type="entry name" value="Composite domain of metallo-dependent hydrolases"/>
    <property type="match status" value="1"/>
</dbReference>
<dbReference type="GO" id="GO:0016810">
    <property type="term" value="F:hydrolase activity, acting on carbon-nitrogen (but not peptide) bonds"/>
    <property type="evidence" value="ECO:0007669"/>
    <property type="project" value="InterPro"/>
</dbReference>
<dbReference type="OrthoDB" id="9785413at2"/>
<dbReference type="SUPFAM" id="SSF51556">
    <property type="entry name" value="Metallo-dependent hydrolases"/>
    <property type="match status" value="1"/>
</dbReference>
<dbReference type="PANTHER" id="PTHR43135">
    <property type="entry name" value="ALPHA-D-RIBOSE 1-METHYLPHOSPHONATE 5-TRIPHOSPHATE DIPHOSPHATASE"/>
    <property type="match status" value="1"/>
</dbReference>
<name>A0A159Z7P2_9RHOB</name>
<protein>
    <submittedName>
        <fullName evidence="1">Phosphonate metabolism PhnM</fullName>
    </submittedName>
</protein>
<accession>A0A159Z7P2</accession>